<organism evidence="11 12">
    <name type="scientific">Kalanchoe fedtschenkoi</name>
    <name type="common">Lavender scallops</name>
    <name type="synonym">South American air plant</name>
    <dbReference type="NCBI Taxonomy" id="63787"/>
    <lineage>
        <taxon>Eukaryota</taxon>
        <taxon>Viridiplantae</taxon>
        <taxon>Streptophyta</taxon>
        <taxon>Embryophyta</taxon>
        <taxon>Tracheophyta</taxon>
        <taxon>Spermatophyta</taxon>
        <taxon>Magnoliopsida</taxon>
        <taxon>eudicotyledons</taxon>
        <taxon>Gunneridae</taxon>
        <taxon>Pentapetalae</taxon>
        <taxon>Saxifragales</taxon>
        <taxon>Crassulaceae</taxon>
        <taxon>Kalanchoe</taxon>
    </lineage>
</organism>
<keyword evidence="5" id="KW-0677">Repeat</keyword>
<evidence type="ECO:0000259" key="10">
    <source>
        <dbReference type="Pfam" id="PF08263"/>
    </source>
</evidence>
<dbReference type="InterPro" id="IPR032675">
    <property type="entry name" value="LRR_dom_sf"/>
</dbReference>
<dbReference type="Gene3D" id="3.80.10.10">
    <property type="entry name" value="Ribonuclease Inhibitor"/>
    <property type="match status" value="1"/>
</dbReference>
<keyword evidence="6" id="KW-1133">Transmembrane helix</keyword>
<evidence type="ECO:0000256" key="8">
    <source>
        <dbReference type="ARBA" id="ARBA00023170"/>
    </source>
</evidence>
<dbReference type="InterPro" id="IPR013210">
    <property type="entry name" value="LRR_N_plant-typ"/>
</dbReference>
<keyword evidence="4" id="KW-0732">Signal</keyword>
<dbReference type="AlphaFoldDB" id="A0A7N0TV18"/>
<dbReference type="Pfam" id="PF00560">
    <property type="entry name" value="LRR_1"/>
    <property type="match status" value="2"/>
</dbReference>
<dbReference type="PRINTS" id="PR00019">
    <property type="entry name" value="LEURICHRPT"/>
</dbReference>
<evidence type="ECO:0000256" key="2">
    <source>
        <dbReference type="ARBA" id="ARBA00022614"/>
    </source>
</evidence>
<dbReference type="InterPro" id="IPR001611">
    <property type="entry name" value="Leu-rich_rpt"/>
</dbReference>
<feature type="domain" description="Leucine-rich repeat-containing N-terminal plant-type" evidence="10">
    <location>
        <begin position="33"/>
        <end position="72"/>
    </location>
</feature>
<dbReference type="PANTHER" id="PTHR47986:SF1">
    <property type="entry name" value="OS04G0685900 PROTEIN"/>
    <property type="match status" value="1"/>
</dbReference>
<name>A0A7N0TV18_KALFE</name>
<evidence type="ECO:0000256" key="3">
    <source>
        <dbReference type="ARBA" id="ARBA00022692"/>
    </source>
</evidence>
<keyword evidence="8" id="KW-0675">Receptor</keyword>
<reference evidence="11" key="1">
    <citation type="submission" date="2021-01" db="UniProtKB">
        <authorList>
            <consortium name="EnsemblPlants"/>
        </authorList>
    </citation>
    <scope>IDENTIFICATION</scope>
</reference>
<comment type="subcellular location">
    <subcellularLocation>
        <location evidence="1">Membrane</location>
        <topology evidence="1">Single-pass membrane protein</topology>
    </subcellularLocation>
</comment>
<evidence type="ECO:0000256" key="5">
    <source>
        <dbReference type="ARBA" id="ARBA00022737"/>
    </source>
</evidence>
<evidence type="ECO:0000256" key="6">
    <source>
        <dbReference type="ARBA" id="ARBA00022989"/>
    </source>
</evidence>
<dbReference type="FunFam" id="3.80.10.10:FF:000190">
    <property type="entry name" value="Receptor-like kinase TMK4"/>
    <property type="match status" value="1"/>
</dbReference>
<dbReference type="InterPro" id="IPR003591">
    <property type="entry name" value="Leu-rich_rpt_typical-subtyp"/>
</dbReference>
<keyword evidence="3" id="KW-0812">Transmembrane</keyword>
<keyword evidence="12" id="KW-1185">Reference proteome</keyword>
<evidence type="ECO:0000313" key="12">
    <source>
        <dbReference type="Proteomes" id="UP000594263"/>
    </source>
</evidence>
<proteinExistence type="predicted"/>
<keyword evidence="2" id="KW-0433">Leucine-rich repeat</keyword>
<dbReference type="Gramene" id="Kaladp0045s0338.1.v1.1">
    <property type="protein sequence ID" value="Kaladp0045s0338.1.v1.1.CDS.1"/>
    <property type="gene ID" value="Kaladp0045s0338.v1.1"/>
</dbReference>
<dbReference type="SUPFAM" id="SSF52058">
    <property type="entry name" value="L domain-like"/>
    <property type="match status" value="1"/>
</dbReference>
<evidence type="ECO:0000313" key="11">
    <source>
        <dbReference type="EnsemblPlants" id="Kaladp0045s0338.1.v1.1.CDS.1"/>
    </source>
</evidence>
<dbReference type="GO" id="GO:0016020">
    <property type="term" value="C:membrane"/>
    <property type="evidence" value="ECO:0007669"/>
    <property type="project" value="UniProtKB-SubCell"/>
</dbReference>
<dbReference type="EnsemblPlants" id="Kaladp0045s0338.1.v1.1">
    <property type="protein sequence ID" value="Kaladp0045s0338.1.v1.1.CDS.1"/>
    <property type="gene ID" value="Kaladp0045s0338.v1.1"/>
</dbReference>
<sequence>MTWRRATAPKQPYYRLLAVIICSFPVAFCLTHPTDFAVLDAFRKGLNNSHLLGWPVGGSDPCGPPRWPHLACLDGRVTSIQAKDLGLKGTLPPNFNRLTELQNLGLQRNNLSGKLPTFRGLSKLQFAYLDKNQFDTIPADFFQGLTSLQTLSLDLNPLNSSGWTIPQDLKSSANLSLLRMSGCNLVGELPYFLGTLQNLTWLQLSHNRLTGALPVSLRGHKRIEVLKLNDQGSAGLNGTVDIIASMVGLKQVWLHLNRFRGAIPAGMDAVTGLTELLLYRNNFTGLVPVGLTKLEKLEILDLSFNDLSPPLPKFKPTLVLSIRGNPKFWDGSPAENASW</sequence>
<dbReference type="Proteomes" id="UP000594263">
    <property type="component" value="Unplaced"/>
</dbReference>
<dbReference type="InterPro" id="IPR052422">
    <property type="entry name" value="Auxin_Ser/Thr_Kinase"/>
</dbReference>
<evidence type="ECO:0000256" key="4">
    <source>
        <dbReference type="ARBA" id="ARBA00022729"/>
    </source>
</evidence>
<accession>A0A7N0TV18</accession>
<dbReference type="SMART" id="SM00369">
    <property type="entry name" value="LRR_TYP"/>
    <property type="match status" value="6"/>
</dbReference>
<evidence type="ECO:0000256" key="7">
    <source>
        <dbReference type="ARBA" id="ARBA00023136"/>
    </source>
</evidence>
<protein>
    <recommendedName>
        <fullName evidence="10">Leucine-rich repeat-containing N-terminal plant-type domain-containing protein</fullName>
    </recommendedName>
</protein>
<dbReference type="PANTHER" id="PTHR47986">
    <property type="entry name" value="OSJNBA0070M12.3 PROTEIN"/>
    <property type="match status" value="1"/>
</dbReference>
<evidence type="ECO:0000256" key="1">
    <source>
        <dbReference type="ARBA" id="ARBA00004167"/>
    </source>
</evidence>
<dbReference type="Pfam" id="PF08263">
    <property type="entry name" value="LRRNT_2"/>
    <property type="match status" value="1"/>
</dbReference>
<evidence type="ECO:0000256" key="9">
    <source>
        <dbReference type="ARBA" id="ARBA00023180"/>
    </source>
</evidence>
<keyword evidence="9" id="KW-0325">Glycoprotein</keyword>
<keyword evidence="7" id="KW-0472">Membrane</keyword>